<proteinExistence type="predicted"/>
<dbReference type="Pfam" id="PF04237">
    <property type="entry name" value="YjbR"/>
    <property type="match status" value="1"/>
</dbReference>
<evidence type="ECO:0000313" key="2">
    <source>
        <dbReference type="Proteomes" id="UP000184241"/>
    </source>
</evidence>
<evidence type="ECO:0000313" key="1">
    <source>
        <dbReference type="EMBL" id="SHH61445.1"/>
    </source>
</evidence>
<dbReference type="AlphaFoldDB" id="A0A1M5UEG7"/>
<organism evidence="1 2">
    <name type="scientific">Clostridium intestinale DSM 6191</name>
    <dbReference type="NCBI Taxonomy" id="1121320"/>
    <lineage>
        <taxon>Bacteria</taxon>
        <taxon>Bacillati</taxon>
        <taxon>Bacillota</taxon>
        <taxon>Clostridia</taxon>
        <taxon>Eubacteriales</taxon>
        <taxon>Clostridiaceae</taxon>
        <taxon>Clostridium</taxon>
    </lineage>
</organism>
<dbReference type="RefSeq" id="WP_073016367.1">
    <property type="nucleotide sequence ID" value="NZ_FQXU01000003.1"/>
</dbReference>
<accession>A0A1M5UEG7</accession>
<dbReference type="InterPro" id="IPR058532">
    <property type="entry name" value="YjbR/MT2646/Rv2570-like"/>
</dbReference>
<dbReference type="PANTHER" id="PTHR35145:SF1">
    <property type="entry name" value="CYTOPLASMIC PROTEIN"/>
    <property type="match status" value="1"/>
</dbReference>
<reference evidence="1 2" key="1">
    <citation type="submission" date="2016-11" db="EMBL/GenBank/DDBJ databases">
        <authorList>
            <person name="Jaros S."/>
            <person name="Januszkiewicz K."/>
            <person name="Wedrychowicz H."/>
        </authorList>
    </citation>
    <scope>NUCLEOTIDE SEQUENCE [LARGE SCALE GENOMIC DNA]</scope>
    <source>
        <strain evidence="1 2">DSM 6191</strain>
    </source>
</reference>
<sequence length="118" mass="14018">MSYEWVDEYLLAKKGVEKDFKEEWKWHRYMIAGKLFGAILNYKDGRPMITLKCEPSFGAMLRENYDDIIEGYYMNKVHWNSVFLDGNVPEDVLKQMIDMSYKLIFDSLTKKVQKSILS</sequence>
<name>A0A1M5UEG7_9CLOT</name>
<protein>
    <submittedName>
        <fullName evidence="1">Predicted DNA-binding protein, MmcQ/YjbR family</fullName>
    </submittedName>
</protein>
<dbReference type="Proteomes" id="UP000184241">
    <property type="component" value="Unassembled WGS sequence"/>
</dbReference>
<dbReference type="SUPFAM" id="SSF142906">
    <property type="entry name" value="YjbR-like"/>
    <property type="match status" value="1"/>
</dbReference>
<dbReference type="Gene3D" id="3.90.1150.30">
    <property type="match status" value="1"/>
</dbReference>
<dbReference type="EMBL" id="FQXU01000003">
    <property type="protein sequence ID" value="SHH61445.1"/>
    <property type="molecule type" value="Genomic_DNA"/>
</dbReference>
<keyword evidence="1" id="KW-0238">DNA-binding</keyword>
<dbReference type="PANTHER" id="PTHR35145">
    <property type="entry name" value="CYTOPLASMIC PROTEIN-RELATED"/>
    <property type="match status" value="1"/>
</dbReference>
<gene>
    <name evidence="1" type="ORF">SAMN02745941_00498</name>
</gene>
<dbReference type="InterPro" id="IPR038056">
    <property type="entry name" value="YjbR-like_sf"/>
</dbReference>
<dbReference type="GO" id="GO:0003677">
    <property type="term" value="F:DNA binding"/>
    <property type="evidence" value="ECO:0007669"/>
    <property type="project" value="UniProtKB-KW"/>
</dbReference>
<dbReference type="InterPro" id="IPR007351">
    <property type="entry name" value="YjbR"/>
</dbReference>